<dbReference type="STRING" id="1128398.Curi_c28230"/>
<dbReference type="RefSeq" id="WP_014968949.1">
    <property type="nucleotide sequence ID" value="NC_018664.1"/>
</dbReference>
<dbReference type="eggNOG" id="COG4333">
    <property type="taxonomic scope" value="Bacteria"/>
</dbReference>
<accession>K0B4F5</accession>
<dbReference type="KEGG" id="cad:Curi_c28230"/>
<evidence type="ECO:0000313" key="1">
    <source>
        <dbReference type="EMBL" id="AFS79815.1"/>
    </source>
</evidence>
<evidence type="ECO:0008006" key="3">
    <source>
        <dbReference type="Google" id="ProtNLM"/>
    </source>
</evidence>
<dbReference type="OrthoDB" id="1684316at2"/>
<dbReference type="EMBL" id="CP003326">
    <property type="protein sequence ID" value="AFS79815.1"/>
    <property type="molecule type" value="Genomic_DNA"/>
</dbReference>
<evidence type="ECO:0000313" key="2">
    <source>
        <dbReference type="Proteomes" id="UP000006094"/>
    </source>
</evidence>
<sequence>MLATEKSIIRTEAIFSGDRLHRYLLRKEWDKNKKKSMVIMINPSSADGLIIDHTTMYVVNNLSKLEFGSVDIVNIFSKINIRISTKDNTDGLVDGENDSQILKSAIKVDSIIIAWGKVDENNKKIKERQEEVLKLLEEHKDKFYIIEDSIGRAGFHPLAPQIRFGWNLKKISLEMEEKQEEENK</sequence>
<proteinExistence type="predicted"/>
<gene>
    <name evidence="1" type="ordered locus">Curi_c28230</name>
</gene>
<dbReference type="AlphaFoldDB" id="K0B4F5"/>
<reference evidence="1 2" key="1">
    <citation type="journal article" date="2012" name="PLoS ONE">
        <title>The purine-utilizing bacterium Clostridium acidurici 9a: a genome-guided metabolic reconsideration.</title>
        <authorList>
            <person name="Hartwich K."/>
            <person name="Poehlein A."/>
            <person name="Daniel R."/>
        </authorList>
    </citation>
    <scope>NUCLEOTIDE SEQUENCE [LARGE SCALE GENOMIC DNA]</scope>
    <source>
        <strain evidence="2">ATCC 7906 / DSM 604 / BCRC 14475 / CIP 104303 / KCTC 5404 / NCIMB 10678 / 9a</strain>
    </source>
</reference>
<dbReference type="HOGENOM" id="CLU_112325_0_0_9"/>
<dbReference type="Proteomes" id="UP000006094">
    <property type="component" value="Chromosome"/>
</dbReference>
<dbReference type="InterPro" id="IPR012441">
    <property type="entry name" value="DUF1643"/>
</dbReference>
<organism evidence="1 2">
    <name type="scientific">Gottschalkia acidurici (strain ATCC 7906 / DSM 604 / BCRC 14475 / CIP 104303 / KCTC 5404 / NCIMB 10678 / 9a)</name>
    <name type="common">Clostridium acidurici</name>
    <dbReference type="NCBI Taxonomy" id="1128398"/>
    <lineage>
        <taxon>Bacteria</taxon>
        <taxon>Bacillati</taxon>
        <taxon>Bacillota</taxon>
        <taxon>Tissierellia</taxon>
        <taxon>Tissierellales</taxon>
        <taxon>Gottschalkiaceae</taxon>
        <taxon>Gottschalkia</taxon>
    </lineage>
</organism>
<dbReference type="PATRIC" id="fig|1128398.3.peg.2916"/>
<dbReference type="Pfam" id="PF07799">
    <property type="entry name" value="DUF1643"/>
    <property type="match status" value="1"/>
</dbReference>
<keyword evidence="2" id="KW-1185">Reference proteome</keyword>
<name>K0B4F5_GOTA9</name>
<protein>
    <recommendedName>
        <fullName evidence="3">DUF1643 domain-containing protein</fullName>
    </recommendedName>
</protein>